<dbReference type="SUPFAM" id="SSF56672">
    <property type="entry name" value="DNA/RNA polymerases"/>
    <property type="match status" value="1"/>
</dbReference>
<dbReference type="PROSITE" id="PS50994">
    <property type="entry name" value="INTEGRASE"/>
    <property type="match status" value="1"/>
</dbReference>
<dbReference type="EMBL" id="CM007898">
    <property type="protein sequence ID" value="OTG16942.1"/>
    <property type="molecule type" value="Genomic_DNA"/>
</dbReference>
<dbReference type="InterPro" id="IPR043502">
    <property type="entry name" value="DNA/RNA_pol_sf"/>
</dbReference>
<dbReference type="STRING" id="4232.A0A251U2A5"/>
<dbReference type="InterPro" id="IPR012337">
    <property type="entry name" value="RNaseH-like_sf"/>
</dbReference>
<dbReference type="InterPro" id="IPR054722">
    <property type="entry name" value="PolX-like_BBD"/>
</dbReference>
<evidence type="ECO:0000256" key="2">
    <source>
        <dbReference type="ARBA" id="ARBA00022723"/>
    </source>
</evidence>
<dbReference type="GO" id="GO:0015074">
    <property type="term" value="P:DNA integration"/>
    <property type="evidence" value="ECO:0007669"/>
    <property type="project" value="InterPro"/>
</dbReference>
<evidence type="ECO:0000313" key="8">
    <source>
        <dbReference type="Proteomes" id="UP000215914"/>
    </source>
</evidence>
<dbReference type="InterPro" id="IPR039537">
    <property type="entry name" value="Retrotran_Ty1/copia-like"/>
</dbReference>
<evidence type="ECO:0000256" key="5">
    <source>
        <dbReference type="SAM" id="MobiDB-lite"/>
    </source>
</evidence>
<dbReference type="PANTHER" id="PTHR42648:SF31">
    <property type="entry name" value="RNA-DIRECTED DNA POLYMERASE"/>
    <property type="match status" value="1"/>
</dbReference>
<feature type="compositionally biased region" description="Polar residues" evidence="5">
    <location>
        <begin position="244"/>
        <end position="260"/>
    </location>
</feature>
<feature type="compositionally biased region" description="Low complexity" evidence="5">
    <location>
        <begin position="307"/>
        <end position="318"/>
    </location>
</feature>
<dbReference type="CDD" id="cd09272">
    <property type="entry name" value="RNase_HI_RT_Ty1"/>
    <property type="match status" value="1"/>
</dbReference>
<feature type="compositionally biased region" description="Low complexity" evidence="5">
    <location>
        <begin position="230"/>
        <end position="241"/>
    </location>
</feature>
<dbReference type="InParanoid" id="A0A251U2A5"/>
<feature type="compositionally biased region" description="Polar residues" evidence="5">
    <location>
        <begin position="838"/>
        <end position="848"/>
    </location>
</feature>
<keyword evidence="3" id="KW-0064">Aspartyl protease</keyword>
<feature type="domain" description="Integrase catalytic" evidence="6">
    <location>
        <begin position="545"/>
        <end position="720"/>
    </location>
</feature>
<dbReference type="Pfam" id="PF07727">
    <property type="entry name" value="RVT_2"/>
    <property type="match status" value="1"/>
</dbReference>
<feature type="region of interest" description="Disordered" evidence="5">
    <location>
        <begin position="230"/>
        <end position="260"/>
    </location>
</feature>
<sequence length="1458" mass="164078">MPPEPAPSTSQTLIGKLDIGDPLYLHPSDSSSLTIVSVKLKGTENYAVWSSAMKLALEAKNKYGFIDGKVEKSKDDEILAAQWDRCNSVVLTWLLNSVSEELFLGQVFSKLASEVWTDLKESFDKIDGSVVYDLYKKINCIAQNGSTVAEYYNKLTTMWKQFDAMLQLPSCSCQAAKDYNDFSALIKLMQFLMGLDDIYQPVRTNILTRETFPSVKVAFSIVSREESHRLSSSGSKSQSVSYVARSNQSNQNTSKRNFRGPNSNLKCTHCNMIGHTVDRCFEIIGYPPGMKKRGNMSFGKNNGNNTSRSGMSSGPSSSAVSALTFTPEQIAKLMSLVGEKPDGDQEKSNMGGMSACMSGFLSCSSSVCFSHEYNWVVDSGANQHMIKSDKDMFNCIDVSECGLKVGHPNGTSVSVLKIGDLKLINNVIIKDVFYVPGYSVNLLSVHKLAKDNKIAVLFNENNCMLQDLRSKKILVIGRQENGLYFVGRNGNFANLCFNSSVKSDLWHSRLGHPSDQVLAVLKDSLDVKIVEHNPCEVCHRSKQVRVPFPLSDHKSKELGDLIHLDLWGPYKVSSYEGYKYFLTVVDDFTRTVWCYMLKSKVEVFENLKYFYELVLTQFKKKVKMFRSDNGTEFINNQMSTFCKQKGIVHQTSCSYTPQQNGVVERKHRHLLNTARTLMFQSGLPLRFWSDCVLTAVYIINRLPSSVLSGKSPYELMFGFRPSLSYFRNFGCLCFSTNLNEPDKFAYHADKCVLIGYSNVKKGYKLWSIDEKKVFFSRDVKFYEHVYPFKSKQINGEVNIDNSLNLINFFDKNETNSPEFSLTPNDEEGTTDSHDTVSDDQQPGPSTSAAPGLSSSGHNLGSSVEGSSSRESGRAEDTVVSTDEISPAEGNLEGLRRSSRNVSFPKKFQDFVLSGNVKYDINKVVNYACLSAENVSFISKLSKSTEPSCYNEASKDSKWVEAMNLEMEALMRNNTWELVDLPSGRKPIGCKWVYKIKYRSNGEIERYKARLVAKGYNQREGIDFGETFSPVVKMVTIRCVLSLAVQYNWSLYQLDVNNAFLYGSISEDVYMTLPEGYYSKNESKVCKLVKSLYGLKQAPRKWNEKLTDVLLGIGFVQSSCDHSLYVLSKPSVFVVLLVYVDDIIVTGNNDLEINKVKTLLSNNFQIKDLGILKYFLGLEVVYDKSGLCLNQRKYCLELLAEFGYLGCKPVNTPIELSHVVNKRAESDRTELIDITNYQKLIGKLIYLSITRPDISYSVQYLSQFMHKPLTVHLKIALRLLRYLKLSPGKGLMFKKSGSFDLSCYADSDWAKCLDTRKSVTGFCIFLGQNLVSWKSKKQSTVSRSTGEAEYRAMCSATCELVWIVNVLNELNVKCSLPIQVFCDSSAAMSIAANPVFHERTKHFEIDLYFLREKVSNGFIVTTKVESEDQLADIFTKGLSITQHNGFCDRLGLLDLFKPN</sequence>
<dbReference type="SUPFAM" id="SSF53098">
    <property type="entry name" value="Ribonuclease H-like"/>
    <property type="match status" value="1"/>
</dbReference>
<dbReference type="PANTHER" id="PTHR42648">
    <property type="entry name" value="TRANSPOSASE, PUTATIVE-RELATED"/>
    <property type="match status" value="1"/>
</dbReference>
<dbReference type="InterPro" id="IPR036397">
    <property type="entry name" value="RNaseH_sf"/>
</dbReference>
<feature type="region of interest" description="Disordered" evidence="5">
    <location>
        <begin position="296"/>
        <end position="318"/>
    </location>
</feature>
<dbReference type="GO" id="GO:0003676">
    <property type="term" value="F:nucleic acid binding"/>
    <property type="evidence" value="ECO:0007669"/>
    <property type="project" value="InterPro"/>
</dbReference>
<dbReference type="InterPro" id="IPR001584">
    <property type="entry name" value="Integrase_cat-core"/>
</dbReference>
<dbReference type="Pfam" id="PF14244">
    <property type="entry name" value="Retrotran_gag_3"/>
    <property type="match status" value="1"/>
</dbReference>
<proteinExistence type="predicted"/>
<protein>
    <submittedName>
        <fullName evidence="7">Putative ribonuclease H-like domain-containing protein</fullName>
    </submittedName>
</protein>
<keyword evidence="4" id="KW-0378">Hydrolase</keyword>
<dbReference type="InterPro" id="IPR029472">
    <property type="entry name" value="Copia-like_N"/>
</dbReference>
<dbReference type="Proteomes" id="UP000215914">
    <property type="component" value="Chromosome 9"/>
</dbReference>
<accession>A0A251U2A5</accession>
<reference evidence="8" key="1">
    <citation type="journal article" date="2017" name="Nature">
        <title>The sunflower genome provides insights into oil metabolism, flowering and Asterid evolution.</title>
        <authorList>
            <person name="Badouin H."/>
            <person name="Gouzy J."/>
            <person name="Grassa C.J."/>
            <person name="Murat F."/>
            <person name="Staton S.E."/>
            <person name="Cottret L."/>
            <person name="Lelandais-Briere C."/>
            <person name="Owens G.L."/>
            <person name="Carrere S."/>
            <person name="Mayjonade B."/>
            <person name="Legrand L."/>
            <person name="Gill N."/>
            <person name="Kane N.C."/>
            <person name="Bowers J.E."/>
            <person name="Hubner S."/>
            <person name="Bellec A."/>
            <person name="Berard A."/>
            <person name="Berges H."/>
            <person name="Blanchet N."/>
            <person name="Boniface M.C."/>
            <person name="Brunel D."/>
            <person name="Catrice O."/>
            <person name="Chaidir N."/>
            <person name="Claudel C."/>
            <person name="Donnadieu C."/>
            <person name="Faraut T."/>
            <person name="Fievet G."/>
            <person name="Helmstetter N."/>
            <person name="King M."/>
            <person name="Knapp S.J."/>
            <person name="Lai Z."/>
            <person name="Le Paslier M.C."/>
            <person name="Lippi Y."/>
            <person name="Lorenzon L."/>
            <person name="Mandel J.R."/>
            <person name="Marage G."/>
            <person name="Marchand G."/>
            <person name="Marquand E."/>
            <person name="Bret-Mestries E."/>
            <person name="Morien E."/>
            <person name="Nambeesan S."/>
            <person name="Nguyen T."/>
            <person name="Pegot-Espagnet P."/>
            <person name="Pouilly N."/>
            <person name="Raftis F."/>
            <person name="Sallet E."/>
            <person name="Schiex T."/>
            <person name="Thomas J."/>
            <person name="Vandecasteele C."/>
            <person name="Vares D."/>
            <person name="Vear F."/>
            <person name="Vautrin S."/>
            <person name="Crespi M."/>
            <person name="Mangin B."/>
            <person name="Burke J.M."/>
            <person name="Salse J."/>
            <person name="Munos S."/>
            <person name="Vincourt P."/>
            <person name="Rieseberg L.H."/>
            <person name="Langlade N.B."/>
        </authorList>
    </citation>
    <scope>NUCLEOTIDE SEQUENCE [LARGE SCALE GENOMIC DNA]</scope>
    <source>
        <strain evidence="8">cv. SF193</strain>
    </source>
</reference>
<gene>
    <name evidence="7" type="ORF">HannXRQ_Chr09g0276891</name>
</gene>
<dbReference type="Gene3D" id="3.30.420.10">
    <property type="entry name" value="Ribonuclease H-like superfamily/Ribonuclease H"/>
    <property type="match status" value="1"/>
</dbReference>
<dbReference type="GO" id="GO:0006508">
    <property type="term" value="P:proteolysis"/>
    <property type="evidence" value="ECO:0007669"/>
    <property type="project" value="UniProtKB-KW"/>
</dbReference>
<keyword evidence="8" id="KW-1185">Reference proteome</keyword>
<feature type="region of interest" description="Disordered" evidence="5">
    <location>
        <begin position="816"/>
        <end position="895"/>
    </location>
</feature>
<dbReference type="GO" id="GO:0004190">
    <property type="term" value="F:aspartic-type endopeptidase activity"/>
    <property type="evidence" value="ECO:0007669"/>
    <property type="project" value="UniProtKB-KW"/>
</dbReference>
<evidence type="ECO:0000313" key="7">
    <source>
        <dbReference type="EMBL" id="OTG16942.1"/>
    </source>
</evidence>
<dbReference type="Pfam" id="PF00665">
    <property type="entry name" value="rve"/>
    <property type="match status" value="1"/>
</dbReference>
<evidence type="ECO:0000256" key="1">
    <source>
        <dbReference type="ARBA" id="ARBA00022670"/>
    </source>
</evidence>
<dbReference type="InterPro" id="IPR013103">
    <property type="entry name" value="RVT_2"/>
</dbReference>
<organism evidence="7 8">
    <name type="scientific">Helianthus annuus</name>
    <name type="common">Common sunflower</name>
    <dbReference type="NCBI Taxonomy" id="4232"/>
    <lineage>
        <taxon>Eukaryota</taxon>
        <taxon>Viridiplantae</taxon>
        <taxon>Streptophyta</taxon>
        <taxon>Embryophyta</taxon>
        <taxon>Tracheophyta</taxon>
        <taxon>Spermatophyta</taxon>
        <taxon>Magnoliopsida</taxon>
        <taxon>eudicotyledons</taxon>
        <taxon>Gunneridae</taxon>
        <taxon>Pentapetalae</taxon>
        <taxon>asterids</taxon>
        <taxon>campanulids</taxon>
        <taxon>Asterales</taxon>
        <taxon>Asteraceae</taxon>
        <taxon>Asteroideae</taxon>
        <taxon>Heliantheae alliance</taxon>
        <taxon>Heliantheae</taxon>
        <taxon>Helianthus</taxon>
    </lineage>
</organism>
<keyword evidence="2" id="KW-0479">Metal-binding</keyword>
<dbReference type="Pfam" id="PF13976">
    <property type="entry name" value="gag_pre-integrs"/>
    <property type="match status" value="1"/>
</dbReference>
<keyword evidence="1" id="KW-0645">Protease</keyword>
<evidence type="ECO:0000256" key="3">
    <source>
        <dbReference type="ARBA" id="ARBA00022750"/>
    </source>
</evidence>
<feature type="compositionally biased region" description="Low complexity" evidence="5">
    <location>
        <begin position="851"/>
        <end position="869"/>
    </location>
</feature>
<dbReference type="Pfam" id="PF25597">
    <property type="entry name" value="SH3_retrovirus"/>
    <property type="match status" value="1"/>
</dbReference>
<evidence type="ECO:0000259" key="6">
    <source>
        <dbReference type="PROSITE" id="PS50994"/>
    </source>
</evidence>
<name>A0A251U2A5_HELAN</name>
<dbReference type="GO" id="GO:0046872">
    <property type="term" value="F:metal ion binding"/>
    <property type="evidence" value="ECO:0007669"/>
    <property type="project" value="UniProtKB-KW"/>
</dbReference>
<evidence type="ECO:0000256" key="4">
    <source>
        <dbReference type="ARBA" id="ARBA00022801"/>
    </source>
</evidence>
<dbReference type="InterPro" id="IPR057670">
    <property type="entry name" value="SH3_retrovirus"/>
</dbReference>
<dbReference type="OMA" id="IRIHEIM"/>
<dbReference type="InterPro" id="IPR025724">
    <property type="entry name" value="GAG-pre-integrase_dom"/>
</dbReference>
<dbReference type="Pfam" id="PF22936">
    <property type="entry name" value="Pol_BBD"/>
    <property type="match status" value="1"/>
</dbReference>